<sequence length="90" mass="10057">MVDHYPILKYEQCDLKYAMRSPGRESSASASQYKCFVYIVLGLKAPLFKGGWGGSDDVTDICLTSKAWMVNLSLRHQRPGITPVHCGYAK</sequence>
<dbReference type="EMBL" id="MTPU01000007">
    <property type="protein sequence ID" value="OPH11284.1"/>
    <property type="molecule type" value="Genomic_DNA"/>
</dbReference>
<name>A0A9Q5R007_9CYAN</name>
<comment type="caution">
    <text evidence="1">The sequence shown here is derived from an EMBL/GenBank/DDBJ whole genome shotgun (WGS) entry which is preliminary data.</text>
</comment>
<evidence type="ECO:0000313" key="1">
    <source>
        <dbReference type="EMBL" id="OPH11284.1"/>
    </source>
</evidence>
<evidence type="ECO:0000313" key="2">
    <source>
        <dbReference type="Proteomes" id="UP000190056"/>
    </source>
</evidence>
<proteinExistence type="predicted"/>
<organism evidence="1 2">
    <name type="scientific">Cylindrospermopsis raciborskii CENA302</name>
    <dbReference type="NCBI Taxonomy" id="1170768"/>
    <lineage>
        <taxon>Bacteria</taxon>
        <taxon>Bacillati</taxon>
        <taxon>Cyanobacteriota</taxon>
        <taxon>Cyanophyceae</taxon>
        <taxon>Nostocales</taxon>
        <taxon>Aphanizomenonaceae</taxon>
        <taxon>Cylindrospermopsis</taxon>
    </lineage>
</organism>
<reference evidence="1 2" key="1">
    <citation type="submission" date="2017-01" db="EMBL/GenBank/DDBJ databases">
        <authorList>
            <person name="Abreu V.A."/>
            <person name="Popin R.V."/>
            <person name="Rigonato J."/>
            <person name="Andreote A.P."/>
            <person name="Schaker P.C."/>
            <person name="Hoff-Risseti C."/>
            <person name="Alvarenga D.O."/>
            <person name="Varani A.M."/>
            <person name="Fiore M.F."/>
        </authorList>
    </citation>
    <scope>NUCLEOTIDE SEQUENCE [LARGE SCALE GENOMIC DNA]</scope>
    <source>
        <strain evidence="1 2">CENA302</strain>
    </source>
</reference>
<gene>
    <name evidence="1" type="ORF">CENA302_00990</name>
</gene>
<accession>A0A9Q5R007</accession>
<dbReference type="AlphaFoldDB" id="A0A9Q5R007"/>
<protein>
    <submittedName>
        <fullName evidence="1">Uncharacterized protein</fullName>
    </submittedName>
</protein>
<dbReference type="Proteomes" id="UP000190056">
    <property type="component" value="Unassembled WGS sequence"/>
</dbReference>